<dbReference type="InterPro" id="IPR027417">
    <property type="entry name" value="P-loop_NTPase"/>
</dbReference>
<reference evidence="12 13" key="1">
    <citation type="submission" date="2014-11" db="EMBL/GenBank/DDBJ databases">
        <title>Genome sequence of Flavihumibacter solisilvae 3-3.</title>
        <authorList>
            <person name="Zhou G."/>
            <person name="Li M."/>
            <person name="Wang G."/>
        </authorList>
    </citation>
    <scope>NUCLEOTIDE SEQUENCE [LARGE SCALE GENOMIC DNA]</scope>
    <source>
        <strain evidence="12 13">3-3</strain>
    </source>
</reference>
<comment type="similarity">
    <text evidence="9">Belongs to the Lhr helicase family. Lhr-Core subfamily.</text>
</comment>
<dbReference type="InterPro" id="IPR045628">
    <property type="entry name" value="Lhr_WH_dom"/>
</dbReference>
<dbReference type="GO" id="GO:0003677">
    <property type="term" value="F:DNA binding"/>
    <property type="evidence" value="ECO:0007669"/>
    <property type="project" value="UniProtKB-KW"/>
</dbReference>
<dbReference type="SMART" id="SM00487">
    <property type="entry name" value="DEXDc"/>
    <property type="match status" value="1"/>
</dbReference>
<evidence type="ECO:0000313" key="12">
    <source>
        <dbReference type="EMBL" id="KIC95591.1"/>
    </source>
</evidence>
<dbReference type="InterPro" id="IPR001650">
    <property type="entry name" value="Helicase_C-like"/>
</dbReference>
<dbReference type="EMBL" id="JSVC01000005">
    <property type="protein sequence ID" value="KIC95591.1"/>
    <property type="molecule type" value="Genomic_DNA"/>
</dbReference>
<dbReference type="STRING" id="1349421.OI18_04835"/>
<dbReference type="Pfam" id="PF00271">
    <property type="entry name" value="Helicase_C"/>
    <property type="match status" value="1"/>
</dbReference>
<proteinExistence type="inferred from homology"/>
<evidence type="ECO:0000256" key="3">
    <source>
        <dbReference type="ARBA" id="ARBA00022801"/>
    </source>
</evidence>
<dbReference type="InterPro" id="IPR014001">
    <property type="entry name" value="Helicase_ATP-bd"/>
</dbReference>
<dbReference type="InterPro" id="IPR017170">
    <property type="entry name" value="Lhr-like"/>
</dbReference>
<dbReference type="PIRSF" id="PIRSF037307">
    <property type="entry name" value="Lhr-like_helic_prd"/>
    <property type="match status" value="1"/>
</dbReference>
<dbReference type="Gene3D" id="3.40.50.300">
    <property type="entry name" value="P-loop containing nucleotide triphosphate hydrolases"/>
    <property type="match status" value="2"/>
</dbReference>
<dbReference type="PROSITE" id="PS51192">
    <property type="entry name" value="HELICASE_ATP_BIND_1"/>
    <property type="match status" value="1"/>
</dbReference>
<name>A0A0C1L7Q6_9BACT</name>
<dbReference type="Pfam" id="PF00270">
    <property type="entry name" value="DEAD"/>
    <property type="match status" value="1"/>
</dbReference>
<sequence length="816" mass="92284">MKDTRGYRIIQAWLEEKKFAPFTFQEATWAAIAKGESGLVNAPTGYGKTFSVFLGALIRFINENPDNYKTRKKNGLRLLWISPLRALAKDIGRAMEEVISELGMNWSVGIRNGDTTPAERQRQKTHMPEVLIITPESLHLLLAQKGYPSTLSNLQILAVDEWHELIGSKRGVQVELAVSRLAALHPSICVFGISATIGNLEQAKEVLLSPLKKSGVTISANLDKKMEVLSIFPDEIEKYPWAGHLGIKLAAKTLPVIENSTTTLLFINTRGMSERWYQVLLNEAPDLAGAIALHHGSIDQDLRIWVEEALHTGLLKVVVCTSSLDLGVDFRPVETVIQVGSPKGVARFLQRAGRSGHQPGATSRIYFLPTHSLELVEAAALKEAMDRNVIESRDPMLLCYDVLLQFMCTLAISEGFDQAVLFNEVRTTYCFRDLTQDDWIQLLSFLTTGGKALQQYDDYKKVELIDGVYRITSRRMAMRHRMHIGTIVSDVMMKVRFISGGYIGVIEEGFIARLEPGDSFILAGRNLELVMVKEMTALVRKSNSPKAIVPSWEGGRMPLSANLGRMLREQFDEAGSGSSNKDEIIALRPLFDLQSELSHVPKANELLIEQIETKDGFHLFVYPFEGRLVHEAMAAILAYRISRIMPITFSFAMNDYGFELLSDQPIPVDDSNVYELFSPENLFQDIQRSVNSTEMARRKFREIATIGGLIFQGYPGEQKKTRHLQSSASLLFNVFREYDPDNLLIRQAYQQVFDQQMEEVRLRDMLQRIQQSNIVIRFPERLTPFCFPIKVDSMRENLSSEKLEDRIKKMQLQLSK</sequence>
<organism evidence="12 13">
    <name type="scientific">Flavihumibacter solisilvae</name>
    <dbReference type="NCBI Taxonomy" id="1349421"/>
    <lineage>
        <taxon>Bacteria</taxon>
        <taxon>Pseudomonadati</taxon>
        <taxon>Bacteroidota</taxon>
        <taxon>Chitinophagia</taxon>
        <taxon>Chitinophagales</taxon>
        <taxon>Chitinophagaceae</taxon>
        <taxon>Flavihumibacter</taxon>
    </lineage>
</organism>
<keyword evidence="8" id="KW-0413">Isomerase</keyword>
<protein>
    <submittedName>
        <fullName evidence="12">DEAD/DEAH box helicase</fullName>
    </submittedName>
</protein>
<keyword evidence="5" id="KW-0067">ATP-binding</keyword>
<keyword evidence="13" id="KW-1185">Reference proteome</keyword>
<dbReference type="PANTHER" id="PTHR47962">
    <property type="entry name" value="ATP-DEPENDENT HELICASE LHR-RELATED-RELATED"/>
    <property type="match status" value="1"/>
</dbReference>
<dbReference type="SMART" id="SM00490">
    <property type="entry name" value="HELICc"/>
    <property type="match status" value="1"/>
</dbReference>
<dbReference type="InterPro" id="IPR026362">
    <property type="entry name" value="DEXH_lig_assoc"/>
</dbReference>
<dbReference type="CDD" id="cd18796">
    <property type="entry name" value="SF2_C_LHR"/>
    <property type="match status" value="1"/>
</dbReference>
<evidence type="ECO:0000256" key="2">
    <source>
        <dbReference type="ARBA" id="ARBA00022763"/>
    </source>
</evidence>
<evidence type="ECO:0000256" key="6">
    <source>
        <dbReference type="ARBA" id="ARBA00023125"/>
    </source>
</evidence>
<dbReference type="NCBIfam" id="TIGR04121">
    <property type="entry name" value="DEXH_lig_assoc"/>
    <property type="match status" value="1"/>
</dbReference>
<dbReference type="PANTHER" id="PTHR47962:SF3">
    <property type="entry name" value="LARGE ATP-DEPENDENT HELICASE-RELATED PROTEIN"/>
    <property type="match status" value="1"/>
</dbReference>
<dbReference type="GO" id="GO:0006281">
    <property type="term" value="P:DNA repair"/>
    <property type="evidence" value="ECO:0007669"/>
    <property type="project" value="UniProtKB-KW"/>
</dbReference>
<dbReference type="Proteomes" id="UP000031408">
    <property type="component" value="Unassembled WGS sequence"/>
</dbReference>
<evidence type="ECO:0000259" key="10">
    <source>
        <dbReference type="PROSITE" id="PS51192"/>
    </source>
</evidence>
<keyword evidence="1" id="KW-0547">Nucleotide-binding</keyword>
<dbReference type="AlphaFoldDB" id="A0A0C1L7Q6"/>
<accession>A0A0C1L7Q6</accession>
<dbReference type="GO" id="GO:0016887">
    <property type="term" value="F:ATP hydrolysis activity"/>
    <property type="evidence" value="ECO:0007669"/>
    <property type="project" value="TreeGrafter"/>
</dbReference>
<dbReference type="InterPro" id="IPR013701">
    <property type="entry name" value="Lhr-like_DEAD/DEAH_assoc"/>
</dbReference>
<gene>
    <name evidence="12" type="ORF">OI18_04835</name>
</gene>
<dbReference type="InterPro" id="IPR011545">
    <property type="entry name" value="DEAD/DEAH_box_helicase_dom"/>
</dbReference>
<keyword evidence="4 12" id="KW-0347">Helicase</keyword>
<dbReference type="InterPro" id="IPR052511">
    <property type="entry name" value="ATP-dep_Helicase"/>
</dbReference>
<comment type="caution">
    <text evidence="12">The sequence shown here is derived from an EMBL/GenBank/DDBJ whole genome shotgun (WGS) entry which is preliminary data.</text>
</comment>
<dbReference type="SUPFAM" id="SSF52540">
    <property type="entry name" value="P-loop containing nucleoside triphosphate hydrolases"/>
    <property type="match status" value="1"/>
</dbReference>
<evidence type="ECO:0000313" key="13">
    <source>
        <dbReference type="Proteomes" id="UP000031408"/>
    </source>
</evidence>
<keyword evidence="6" id="KW-0238">DNA-binding</keyword>
<evidence type="ECO:0000256" key="1">
    <source>
        <dbReference type="ARBA" id="ARBA00022741"/>
    </source>
</evidence>
<dbReference type="RefSeq" id="WP_039137677.1">
    <property type="nucleotide sequence ID" value="NZ_JSVC01000005.1"/>
</dbReference>
<dbReference type="Pfam" id="PF08494">
    <property type="entry name" value="DEAD_assoc"/>
    <property type="match status" value="1"/>
</dbReference>
<evidence type="ECO:0000256" key="8">
    <source>
        <dbReference type="ARBA" id="ARBA00023235"/>
    </source>
</evidence>
<dbReference type="OrthoDB" id="9815222at2"/>
<dbReference type="Pfam" id="PF19306">
    <property type="entry name" value="WHD_Lhr"/>
    <property type="match status" value="1"/>
</dbReference>
<evidence type="ECO:0000256" key="7">
    <source>
        <dbReference type="ARBA" id="ARBA00023204"/>
    </source>
</evidence>
<keyword evidence="2" id="KW-0227">DNA damage</keyword>
<dbReference type="GO" id="GO:0005524">
    <property type="term" value="F:ATP binding"/>
    <property type="evidence" value="ECO:0007669"/>
    <property type="project" value="UniProtKB-KW"/>
</dbReference>
<evidence type="ECO:0000259" key="11">
    <source>
        <dbReference type="PROSITE" id="PS51194"/>
    </source>
</evidence>
<evidence type="ECO:0000256" key="5">
    <source>
        <dbReference type="ARBA" id="ARBA00022840"/>
    </source>
</evidence>
<dbReference type="PROSITE" id="PS51194">
    <property type="entry name" value="HELICASE_CTER"/>
    <property type="match status" value="1"/>
</dbReference>
<evidence type="ECO:0000256" key="9">
    <source>
        <dbReference type="ARBA" id="ARBA00093467"/>
    </source>
</evidence>
<feature type="domain" description="Helicase ATP-binding" evidence="10">
    <location>
        <begin position="29"/>
        <end position="215"/>
    </location>
</feature>
<dbReference type="GO" id="GO:0004386">
    <property type="term" value="F:helicase activity"/>
    <property type="evidence" value="ECO:0007669"/>
    <property type="project" value="UniProtKB-KW"/>
</dbReference>
<keyword evidence="3" id="KW-0378">Hydrolase</keyword>
<evidence type="ECO:0000256" key="4">
    <source>
        <dbReference type="ARBA" id="ARBA00022806"/>
    </source>
</evidence>
<feature type="domain" description="Helicase C-terminal" evidence="11">
    <location>
        <begin position="249"/>
        <end position="401"/>
    </location>
</feature>
<keyword evidence="7" id="KW-0234">DNA repair</keyword>